<evidence type="ECO:0000256" key="3">
    <source>
        <dbReference type="ARBA" id="ARBA00022692"/>
    </source>
</evidence>
<keyword evidence="3 6" id="KW-0812">Transmembrane</keyword>
<dbReference type="GO" id="GO:0016020">
    <property type="term" value="C:membrane"/>
    <property type="evidence" value="ECO:0007669"/>
    <property type="project" value="UniProtKB-SubCell"/>
</dbReference>
<evidence type="ECO:0000256" key="2">
    <source>
        <dbReference type="ARBA" id="ARBA00005852"/>
    </source>
</evidence>
<proteinExistence type="inferred from homology"/>
<feature type="transmembrane region" description="Helical" evidence="6">
    <location>
        <begin position="159"/>
        <end position="176"/>
    </location>
</feature>
<protein>
    <submittedName>
        <fullName evidence="7">Cold-regulated 413 inner membrane protein 1, chloroplastic</fullName>
    </submittedName>
</protein>
<dbReference type="OrthoDB" id="1928310at2759"/>
<organism evidence="7 8">
    <name type="scientific">Apostasia shenzhenica</name>
    <dbReference type="NCBI Taxonomy" id="1088818"/>
    <lineage>
        <taxon>Eukaryota</taxon>
        <taxon>Viridiplantae</taxon>
        <taxon>Streptophyta</taxon>
        <taxon>Embryophyta</taxon>
        <taxon>Tracheophyta</taxon>
        <taxon>Spermatophyta</taxon>
        <taxon>Magnoliopsida</taxon>
        <taxon>Liliopsida</taxon>
        <taxon>Asparagales</taxon>
        <taxon>Orchidaceae</taxon>
        <taxon>Apostasioideae</taxon>
        <taxon>Apostasia</taxon>
    </lineage>
</organism>
<evidence type="ECO:0000256" key="5">
    <source>
        <dbReference type="ARBA" id="ARBA00023136"/>
    </source>
</evidence>
<evidence type="ECO:0000256" key="1">
    <source>
        <dbReference type="ARBA" id="ARBA00004141"/>
    </source>
</evidence>
<reference evidence="7 8" key="1">
    <citation type="journal article" date="2017" name="Nature">
        <title>The Apostasia genome and the evolution of orchids.</title>
        <authorList>
            <person name="Zhang G.Q."/>
            <person name="Liu K.W."/>
            <person name="Li Z."/>
            <person name="Lohaus R."/>
            <person name="Hsiao Y.Y."/>
            <person name="Niu S.C."/>
            <person name="Wang J.Y."/>
            <person name="Lin Y.C."/>
            <person name="Xu Q."/>
            <person name="Chen L.J."/>
            <person name="Yoshida K."/>
            <person name="Fujiwara S."/>
            <person name="Wang Z.W."/>
            <person name="Zhang Y.Q."/>
            <person name="Mitsuda N."/>
            <person name="Wang M."/>
            <person name="Liu G.H."/>
            <person name="Pecoraro L."/>
            <person name="Huang H.X."/>
            <person name="Xiao X.J."/>
            <person name="Lin M."/>
            <person name="Wu X.Y."/>
            <person name="Wu W.L."/>
            <person name="Chen Y.Y."/>
            <person name="Chang S.B."/>
            <person name="Sakamoto S."/>
            <person name="Ohme-Takagi M."/>
            <person name="Yagi M."/>
            <person name="Zeng S.J."/>
            <person name="Shen C.Y."/>
            <person name="Yeh C.M."/>
            <person name="Luo Y.B."/>
            <person name="Tsai W.C."/>
            <person name="Van de Peer Y."/>
            <person name="Liu Z.J."/>
        </authorList>
    </citation>
    <scope>NUCLEOTIDE SEQUENCE [LARGE SCALE GENOMIC DNA]</scope>
    <source>
        <strain evidence="8">cv. Shenzhen</strain>
        <tissue evidence="7">Stem</tissue>
    </source>
</reference>
<evidence type="ECO:0000256" key="6">
    <source>
        <dbReference type="SAM" id="Phobius"/>
    </source>
</evidence>
<dbReference type="PANTHER" id="PTHR33596">
    <property type="entry name" value="COLD-REGULATED 413 PLASMA MEMBRANE PROTEIN 2"/>
    <property type="match status" value="1"/>
</dbReference>
<dbReference type="EMBL" id="KZ451921">
    <property type="protein sequence ID" value="PKA62013.1"/>
    <property type="molecule type" value="Genomic_DNA"/>
</dbReference>
<gene>
    <name evidence="7" type="primary">COR413IM1</name>
    <name evidence="7" type="ORF">AXF42_Ash018238</name>
</gene>
<keyword evidence="4 6" id="KW-1133">Transmembrane helix</keyword>
<name>A0A2I0B2J5_9ASPA</name>
<keyword evidence="5 6" id="KW-0472">Membrane</keyword>
<feature type="transmembrane region" description="Helical" evidence="6">
    <location>
        <begin position="94"/>
        <end position="113"/>
    </location>
</feature>
<dbReference type="STRING" id="1088818.A0A2I0B2J5"/>
<dbReference type="PANTHER" id="PTHR33596:SF17">
    <property type="entry name" value="COLD-REGULATED 413 INNER MEMBRANE PROTEIN 1, CHLOROPLASTIC-RELATED"/>
    <property type="match status" value="1"/>
</dbReference>
<evidence type="ECO:0000313" key="7">
    <source>
        <dbReference type="EMBL" id="PKA62013.1"/>
    </source>
</evidence>
<feature type="transmembrane region" description="Helical" evidence="6">
    <location>
        <begin position="119"/>
        <end position="147"/>
    </location>
</feature>
<dbReference type="Proteomes" id="UP000236161">
    <property type="component" value="Unassembled WGS sequence"/>
</dbReference>
<feature type="transmembrane region" description="Helical" evidence="6">
    <location>
        <begin position="188"/>
        <end position="206"/>
    </location>
</feature>
<evidence type="ECO:0000313" key="8">
    <source>
        <dbReference type="Proteomes" id="UP000236161"/>
    </source>
</evidence>
<dbReference type="InterPro" id="IPR008892">
    <property type="entry name" value="COR413"/>
</dbReference>
<comment type="similarity">
    <text evidence="2">Belongs to the Cold-regulated 413 protein family.</text>
</comment>
<accession>A0A2I0B2J5</accession>
<keyword evidence="8" id="KW-1185">Reference proteome</keyword>
<dbReference type="Pfam" id="PF05562">
    <property type="entry name" value="WCOR413"/>
    <property type="match status" value="1"/>
</dbReference>
<dbReference type="AlphaFoldDB" id="A0A2I0B2J5"/>
<comment type="subcellular location">
    <subcellularLocation>
        <location evidence="1">Membrane</location>
        <topology evidence="1">Multi-pass membrane protein</topology>
    </subcellularLocation>
</comment>
<evidence type="ECO:0000256" key="4">
    <source>
        <dbReference type="ARBA" id="ARBA00022989"/>
    </source>
</evidence>
<sequence>MSLLWANVRSHLFNHALLPKISHGAPFYIRRDIHFKDHAASARFGLLSSVLKNREQCRRTACFASSLSPHTLQWISAVSSAILMLTKGTTIQKSFLVPLFALQAPSIVISWINGRYGTWTAFLALFMRLFYFLPGELELPFFTMLVVISAPYEAMNLRGSQAGAIISLAISVYLAFQHFSRLGSLRQAFDQLSFIATLAIICITSVHQRRELIFHL</sequence>